<dbReference type="RefSeq" id="WP_013184054.1">
    <property type="nucleotide sequence ID" value="NC_014228.1"/>
</dbReference>
<reference evidence="1 2" key="1">
    <citation type="journal article" date="2011" name="PLoS ONE">
        <title>The entomopathogenic bacterial endosymbionts xenorhabdus and photorhabdus: convergent lifestyles from divergent genomes.</title>
        <authorList>
            <person name="Chaston J.M."/>
            <person name="Suen G."/>
            <person name="Tucker S.L."/>
            <person name="Andersen A.W."/>
            <person name="Bhasin A."/>
            <person name="Bode E."/>
            <person name="Bode H.B."/>
            <person name="Brachmann A.O."/>
            <person name="Cowles C.E."/>
            <person name="Cowles K.N."/>
            <person name="Darby C."/>
            <person name="de Leon L."/>
            <person name="Drace K."/>
            <person name="Du Z."/>
            <person name="Givaudan A."/>
            <person name="Herbert Tran E.E."/>
            <person name="Jewell K.A."/>
            <person name="Knack J.J."/>
            <person name="Krasomil-Osterfeld K.C."/>
            <person name="Kukor R."/>
            <person name="Lanois A."/>
            <person name="Latreille P."/>
            <person name="Leimgruber N.K."/>
            <person name="Lipke C.M."/>
            <person name="Liu R."/>
            <person name="Lu X."/>
            <person name="Martens E.C."/>
            <person name="Marri P.R."/>
            <person name="Medigue C."/>
            <person name="Menard M.L."/>
            <person name="Miller N.M."/>
            <person name="Morales-Soto N."/>
            <person name="Norton S."/>
            <person name="Ogier J.C."/>
            <person name="Orchard S.S."/>
            <person name="Park D."/>
            <person name="Park Y."/>
            <person name="Qurollo B.A."/>
            <person name="Sugar D.R."/>
            <person name="Richards G.R."/>
            <person name="Rouy Z."/>
            <person name="Slominski B."/>
            <person name="Slominski K."/>
            <person name="Snyder H."/>
            <person name="Tjaden B.C."/>
            <person name="van der Hoeven R."/>
            <person name="Welch R.D."/>
            <person name="Wheeler C."/>
            <person name="Xiang B."/>
            <person name="Barbazuk B."/>
            <person name="Gaudriault S."/>
            <person name="Goodner B."/>
            <person name="Slater S.C."/>
            <person name="Forst S."/>
            <person name="Goldman B.S."/>
            <person name="Goodrich-Blair H."/>
        </authorList>
    </citation>
    <scope>NUCLEOTIDE SEQUENCE [LARGE SCALE GENOMIC DNA]</scope>
    <source>
        <strain evidence="2">ATCC 19061 / DSM 3370 / CCUG 14189 / LMG 1036 / NCIMB 9965 / AN6</strain>
    </source>
</reference>
<dbReference type="STRING" id="406817.XNC1_1779"/>
<accession>D3VCX3</accession>
<dbReference type="GeneID" id="24905665"/>
<evidence type="ECO:0000313" key="2">
    <source>
        <dbReference type="Proteomes" id="UP000008075"/>
    </source>
</evidence>
<organism evidence="1 2">
    <name type="scientific">Xenorhabdus nematophila (strain ATCC 19061 / DSM 3370 / CCUG 14189 / LMG 1036 / NCIMB 9965 / AN6)</name>
    <dbReference type="NCBI Taxonomy" id="406817"/>
    <lineage>
        <taxon>Bacteria</taxon>
        <taxon>Pseudomonadati</taxon>
        <taxon>Pseudomonadota</taxon>
        <taxon>Gammaproteobacteria</taxon>
        <taxon>Enterobacterales</taxon>
        <taxon>Morganellaceae</taxon>
        <taxon>Xenorhabdus</taxon>
    </lineage>
</organism>
<protein>
    <submittedName>
        <fullName evidence="1">Surface protein</fullName>
    </submittedName>
</protein>
<dbReference type="HOGENOM" id="CLU_041411_0_0_6"/>
<sequence>MILKNENGITDGNSVVTAHTDDKASAQWVNVTDVCVNVVSVSGQAPLLYANGLNMIAVRVYMTSQDINEKTIDDIDVNELVGAVTLIDYDTGVPFTKIDHPPSLNHITPGGTYCTVANKYLSGSNFINPGISGYGKRYITLYFAYNGTSSTSVRIGCKIKPTYPDKGADGRYVYNEVVNSINGDTHCPTTPIKVTVKKFKDSDVTESHLYSANVSTGKSPNRDIFRYYIKFSDGVITHVDLPTSSQPGAPTGYFHYKQTGNYKDFCCFTDDKFDVDPSAKWTTPTFKIDNSWSDSVTFYNHEEDGVCIFLYRFWYGALWSYQEWNLGAIFTLYDEYGNACKISAIRDEPNDKIKFSVVN</sequence>
<name>D3VCX3_XENNA</name>
<dbReference type="KEGG" id="xne:XNC1_1779"/>
<evidence type="ECO:0000313" key="1">
    <source>
        <dbReference type="EMBL" id="CBJ89839.1"/>
    </source>
</evidence>
<dbReference type="Proteomes" id="UP000008075">
    <property type="component" value="Chromosome"/>
</dbReference>
<gene>
    <name evidence="1" type="ordered locus">XNC1_1779</name>
</gene>
<dbReference type="AlphaFoldDB" id="D3VCX3"/>
<dbReference type="EMBL" id="FN667742">
    <property type="protein sequence ID" value="CBJ89839.1"/>
    <property type="molecule type" value="Genomic_DNA"/>
</dbReference>
<keyword evidence="2" id="KW-1185">Reference proteome</keyword>
<proteinExistence type="predicted"/>